<evidence type="ECO:0000259" key="1">
    <source>
        <dbReference type="Pfam" id="PF13622"/>
    </source>
</evidence>
<feature type="domain" description="Acyl-CoA thioesterase-like C-terminal" evidence="2">
    <location>
        <begin position="135"/>
        <end position="254"/>
    </location>
</feature>
<gene>
    <name evidence="3" type="ORF">GCM10009737_06900</name>
</gene>
<organism evidence="3 4">
    <name type="scientific">Nocardioides lentus</name>
    <dbReference type="NCBI Taxonomy" id="338077"/>
    <lineage>
        <taxon>Bacteria</taxon>
        <taxon>Bacillati</taxon>
        <taxon>Actinomycetota</taxon>
        <taxon>Actinomycetes</taxon>
        <taxon>Propionibacteriales</taxon>
        <taxon>Nocardioidaceae</taxon>
        <taxon>Nocardioides</taxon>
    </lineage>
</organism>
<dbReference type="Gene3D" id="2.40.160.210">
    <property type="entry name" value="Acyl-CoA thioesterase, double hotdog domain"/>
    <property type="match status" value="1"/>
</dbReference>
<proteinExistence type="predicted"/>
<dbReference type="Pfam" id="PF20789">
    <property type="entry name" value="4HBT_3C"/>
    <property type="match status" value="1"/>
</dbReference>
<dbReference type="InterPro" id="IPR049450">
    <property type="entry name" value="ACOT8-like_C"/>
</dbReference>
<evidence type="ECO:0000313" key="3">
    <source>
        <dbReference type="EMBL" id="GAA1908509.1"/>
    </source>
</evidence>
<dbReference type="InterPro" id="IPR049449">
    <property type="entry name" value="TesB_ACOT8-like_N"/>
</dbReference>
<dbReference type="Pfam" id="PF13622">
    <property type="entry name" value="4HBT_3"/>
    <property type="match status" value="1"/>
</dbReference>
<comment type="caution">
    <text evidence="3">The sequence shown here is derived from an EMBL/GenBank/DDBJ whole genome shotgun (WGS) entry which is preliminary data.</text>
</comment>
<feature type="domain" description="Acyl-CoA thioesterase-like N-terminal HotDog" evidence="1">
    <location>
        <begin position="22"/>
        <end position="104"/>
    </location>
</feature>
<evidence type="ECO:0000259" key="2">
    <source>
        <dbReference type="Pfam" id="PF20789"/>
    </source>
</evidence>
<dbReference type="RefSeq" id="WP_344003772.1">
    <property type="nucleotide sequence ID" value="NZ_BAAAMY010000002.1"/>
</dbReference>
<dbReference type="Proteomes" id="UP001501612">
    <property type="component" value="Unassembled WGS sequence"/>
</dbReference>
<dbReference type="InterPro" id="IPR029069">
    <property type="entry name" value="HotDog_dom_sf"/>
</dbReference>
<dbReference type="SUPFAM" id="SSF54637">
    <property type="entry name" value="Thioesterase/thiol ester dehydrase-isomerase"/>
    <property type="match status" value="1"/>
</dbReference>
<protein>
    <submittedName>
        <fullName evidence="3">Thioesterase family protein</fullName>
    </submittedName>
</protein>
<dbReference type="InterPro" id="IPR042171">
    <property type="entry name" value="Acyl-CoA_hotdog"/>
</dbReference>
<name>A0ABP5ACX8_9ACTN</name>
<keyword evidence="4" id="KW-1185">Reference proteome</keyword>
<accession>A0ABP5ACX8</accession>
<reference evidence="4" key="1">
    <citation type="journal article" date="2019" name="Int. J. Syst. Evol. Microbiol.">
        <title>The Global Catalogue of Microorganisms (GCM) 10K type strain sequencing project: providing services to taxonomists for standard genome sequencing and annotation.</title>
        <authorList>
            <consortium name="The Broad Institute Genomics Platform"/>
            <consortium name="The Broad Institute Genome Sequencing Center for Infectious Disease"/>
            <person name="Wu L."/>
            <person name="Ma J."/>
        </authorList>
    </citation>
    <scope>NUCLEOTIDE SEQUENCE [LARGE SCALE GENOMIC DNA]</scope>
    <source>
        <strain evidence="4">JCM 14046</strain>
    </source>
</reference>
<sequence>MAYFTATGPDAFTPTEHVGGAWEVSEQHIAPALGLLVRAVEADRDARRDDGLVLGRCSFDILGTVPMAEVTVAVRVLRPGRTIELVEASLAHAGRDVVVLRAWLTRPADTAAWAGGALPPLPGLAETEPFDGTGTWPGGFIRSVEIRRRLLTQGRAQCWVRSHHDLVADRATGPVAATLGLVDVANGLATREPPGTLAYPNLDLTAHLFGPTPAAREWVGFDTTVTFGAGGVGLTSTVLHGADGPFGTVAQVLTLRPVGG</sequence>
<dbReference type="EMBL" id="BAAAMY010000002">
    <property type="protein sequence ID" value="GAA1908509.1"/>
    <property type="molecule type" value="Genomic_DNA"/>
</dbReference>
<evidence type="ECO:0000313" key="4">
    <source>
        <dbReference type="Proteomes" id="UP001501612"/>
    </source>
</evidence>